<comment type="caution">
    <text evidence="1">The sequence shown here is derived from an EMBL/GenBank/DDBJ whole genome shotgun (WGS) entry which is preliminary data.</text>
</comment>
<evidence type="ECO:0000313" key="1">
    <source>
        <dbReference type="EMBL" id="GER42617.1"/>
    </source>
</evidence>
<keyword evidence="2" id="KW-1185">Reference proteome</keyword>
<name>A0A5A7QE16_STRAF</name>
<dbReference type="GO" id="GO:0016301">
    <property type="term" value="F:kinase activity"/>
    <property type="evidence" value="ECO:0007669"/>
    <property type="project" value="UniProtKB-KW"/>
</dbReference>
<gene>
    <name evidence="1" type="ORF">STAS_19413</name>
</gene>
<sequence length="217" mass="24401">MKKKENSQQSRLQNLLKHGNGADLPGVQGPNQASLLSNNHLRQELSSHLEASLSYRDGSERASYAITTRRINKSTEDFPPACSLPASCEAFDNALVVEMVEKANYSQQNFTAKQIQKTILNQFTYSSTKELAAAGFFCSQGQRKQNTSHMKQKVPSSFFLNSSCHRIPARIHQQNEMKGNLRSDNSTWLDIREVTSMILKQVMPQLLLAHVETQSPF</sequence>
<reference evidence="2" key="1">
    <citation type="journal article" date="2019" name="Curr. Biol.">
        <title>Genome Sequence of Striga asiatica Provides Insight into the Evolution of Plant Parasitism.</title>
        <authorList>
            <person name="Yoshida S."/>
            <person name="Kim S."/>
            <person name="Wafula E.K."/>
            <person name="Tanskanen J."/>
            <person name="Kim Y.M."/>
            <person name="Honaas L."/>
            <person name="Yang Z."/>
            <person name="Spallek T."/>
            <person name="Conn C.E."/>
            <person name="Ichihashi Y."/>
            <person name="Cheong K."/>
            <person name="Cui S."/>
            <person name="Der J.P."/>
            <person name="Gundlach H."/>
            <person name="Jiao Y."/>
            <person name="Hori C."/>
            <person name="Ishida J.K."/>
            <person name="Kasahara H."/>
            <person name="Kiba T."/>
            <person name="Kim M.S."/>
            <person name="Koo N."/>
            <person name="Laohavisit A."/>
            <person name="Lee Y.H."/>
            <person name="Lumba S."/>
            <person name="McCourt P."/>
            <person name="Mortimer J.C."/>
            <person name="Mutuku J.M."/>
            <person name="Nomura T."/>
            <person name="Sasaki-Sekimoto Y."/>
            <person name="Seto Y."/>
            <person name="Wang Y."/>
            <person name="Wakatake T."/>
            <person name="Sakakibara H."/>
            <person name="Demura T."/>
            <person name="Yamaguchi S."/>
            <person name="Yoneyama K."/>
            <person name="Manabe R.I."/>
            <person name="Nelson D.C."/>
            <person name="Schulman A.H."/>
            <person name="Timko M.P."/>
            <person name="dePamphilis C.W."/>
            <person name="Choi D."/>
            <person name="Shirasu K."/>
        </authorList>
    </citation>
    <scope>NUCLEOTIDE SEQUENCE [LARGE SCALE GENOMIC DNA]</scope>
    <source>
        <strain evidence="2">cv. UVA1</strain>
    </source>
</reference>
<organism evidence="1 2">
    <name type="scientific">Striga asiatica</name>
    <name type="common">Asiatic witchweed</name>
    <name type="synonym">Buchnera asiatica</name>
    <dbReference type="NCBI Taxonomy" id="4170"/>
    <lineage>
        <taxon>Eukaryota</taxon>
        <taxon>Viridiplantae</taxon>
        <taxon>Streptophyta</taxon>
        <taxon>Embryophyta</taxon>
        <taxon>Tracheophyta</taxon>
        <taxon>Spermatophyta</taxon>
        <taxon>Magnoliopsida</taxon>
        <taxon>eudicotyledons</taxon>
        <taxon>Gunneridae</taxon>
        <taxon>Pentapetalae</taxon>
        <taxon>asterids</taxon>
        <taxon>lamiids</taxon>
        <taxon>Lamiales</taxon>
        <taxon>Orobanchaceae</taxon>
        <taxon>Buchnereae</taxon>
        <taxon>Striga</taxon>
    </lineage>
</organism>
<dbReference type="AlphaFoldDB" id="A0A5A7QE16"/>
<keyword evidence="1" id="KW-0808">Transferase</keyword>
<evidence type="ECO:0000313" key="2">
    <source>
        <dbReference type="Proteomes" id="UP000325081"/>
    </source>
</evidence>
<proteinExistence type="predicted"/>
<keyword evidence="1" id="KW-0418">Kinase</keyword>
<protein>
    <submittedName>
        <fullName evidence="1">U-box domain-containing protein kinase family protein</fullName>
    </submittedName>
</protein>
<accession>A0A5A7QE16</accession>
<dbReference type="EMBL" id="BKCP01006404">
    <property type="protein sequence ID" value="GER42617.1"/>
    <property type="molecule type" value="Genomic_DNA"/>
</dbReference>
<dbReference type="Proteomes" id="UP000325081">
    <property type="component" value="Unassembled WGS sequence"/>
</dbReference>